<evidence type="ECO:0000313" key="1">
    <source>
        <dbReference type="Proteomes" id="UP000095286"/>
    </source>
</evidence>
<reference evidence="2" key="1">
    <citation type="submission" date="2016-11" db="UniProtKB">
        <authorList>
            <consortium name="WormBaseParasite"/>
        </authorList>
    </citation>
    <scope>IDENTIFICATION</scope>
    <source>
        <strain evidence="2">KR3021</strain>
    </source>
</reference>
<accession>A0AC35U0U4</accession>
<dbReference type="Proteomes" id="UP000095286">
    <property type="component" value="Unplaced"/>
</dbReference>
<dbReference type="WBParaSite" id="RSKR_0000644000.1">
    <property type="protein sequence ID" value="RSKR_0000644000.1"/>
    <property type="gene ID" value="RSKR_0000644000"/>
</dbReference>
<sequence>MQSFNLFFVFALLTVIGAQTSTGPCVGTLCPLPTETCINLKCYTTSTLPACVDVATNCAKLKAGGYCANDKYSSLMITNCAKTCAKCFDSVPIKDSSCVDIASNCASFKVQFDKTKESNLFHLFVTEINELELDPTKNIDGQMPIPRFNHCSIGATSSGDIFMSLVLYGALTRNDEYSEFIARYKSYVHPVNKRKIKIYPLMEISLETDYSIFWTEIVINDVVVDIQNYFKSFREVFRTSRMRTLFEMPRRTHPINKYNVKKKIETIRSSKKL</sequence>
<name>A0AC35U0U4_9BILA</name>
<evidence type="ECO:0000313" key="2">
    <source>
        <dbReference type="WBParaSite" id="RSKR_0000644000.1"/>
    </source>
</evidence>
<protein>
    <submittedName>
        <fullName evidence="2">ShKT domain-containing protein</fullName>
    </submittedName>
</protein>
<organism evidence="1 2">
    <name type="scientific">Rhabditophanes sp. KR3021</name>
    <dbReference type="NCBI Taxonomy" id="114890"/>
    <lineage>
        <taxon>Eukaryota</taxon>
        <taxon>Metazoa</taxon>
        <taxon>Ecdysozoa</taxon>
        <taxon>Nematoda</taxon>
        <taxon>Chromadorea</taxon>
        <taxon>Rhabditida</taxon>
        <taxon>Tylenchina</taxon>
        <taxon>Panagrolaimomorpha</taxon>
        <taxon>Strongyloidoidea</taxon>
        <taxon>Alloionematidae</taxon>
        <taxon>Rhabditophanes</taxon>
    </lineage>
</organism>
<proteinExistence type="predicted"/>